<keyword evidence="3" id="KW-0812">Transmembrane</keyword>
<reference evidence="4 5" key="1">
    <citation type="submission" date="2019-04" db="EMBL/GenBank/DDBJ databases">
        <title>Azoarcus nasutitermitis sp. nov. isolated from termite nest.</title>
        <authorList>
            <person name="Lin S.-Y."/>
            <person name="Hameed A."/>
            <person name="Hsu Y.-H."/>
            <person name="Young C.-C."/>
        </authorList>
    </citation>
    <scope>NUCLEOTIDE SEQUENCE [LARGE SCALE GENOMIC DNA]</scope>
    <source>
        <strain evidence="4 5">CC-YHH838</strain>
    </source>
</reference>
<feature type="region of interest" description="Disordered" evidence="2">
    <location>
        <begin position="1"/>
        <end position="47"/>
    </location>
</feature>
<proteinExistence type="predicted"/>
<protein>
    <recommendedName>
        <fullName evidence="6">Uroporphyrin-3 C-methyltransferase</fullName>
    </recommendedName>
</protein>
<feature type="transmembrane region" description="Helical" evidence="3">
    <location>
        <begin position="53"/>
        <end position="73"/>
    </location>
</feature>
<evidence type="ECO:0000256" key="3">
    <source>
        <dbReference type="SAM" id="Phobius"/>
    </source>
</evidence>
<evidence type="ECO:0000256" key="2">
    <source>
        <dbReference type="SAM" id="MobiDB-lite"/>
    </source>
</evidence>
<accession>A0A4S4B4M9</accession>
<feature type="compositionally biased region" description="Low complexity" evidence="2">
    <location>
        <begin position="9"/>
        <end position="22"/>
    </location>
</feature>
<dbReference type="EMBL" id="SSOC01000003">
    <property type="protein sequence ID" value="THF65884.1"/>
    <property type="molecule type" value="Genomic_DNA"/>
</dbReference>
<keyword evidence="3" id="KW-0472">Membrane</keyword>
<dbReference type="Proteomes" id="UP000308430">
    <property type="component" value="Unassembled WGS sequence"/>
</dbReference>
<feature type="coiled-coil region" evidence="1">
    <location>
        <begin position="111"/>
        <end position="138"/>
    </location>
</feature>
<keyword evidence="1" id="KW-0175">Coiled coil</keyword>
<dbReference type="RefSeq" id="WP_136348090.1">
    <property type="nucleotide sequence ID" value="NZ_SSOC01000003.1"/>
</dbReference>
<sequence>MKEELPALTQPSPSAQTAAQAPEDSAPEQPGTSAAEAPPTPVARPPRSAASGLAFLLAVLAAGAAALAGWQAWQTRAQVGELRDELARRLAGADTVATESRTLSRQQQDAIATLQGKLGALEAKVADTEGQATALEALYQEFSRSREDRVMAEVEQAVTIAGQQLMLAGNVEAALIALQGADARLASLDRGQLAPLRRALAHDIEQLRAQPQVDVQGIAGRLEGVLERVDALPLAYAGELPAERVAVEPVETSGEATPGVAAAVLDFSQALANDLWQELKTLVRVERLDQSDPVLLAPAQSAFLRENVKIRLLTARLALLARDGRGFEADLAQARGWIERFFDARDERVAAVVAELKALEATPVVIEHGATLDSVGALRLLQARGGNPLGARPAAPAPESAAPAAGE</sequence>
<name>A0A4S4B4M9_9RHOO</name>
<evidence type="ECO:0000313" key="4">
    <source>
        <dbReference type="EMBL" id="THF65884.1"/>
    </source>
</evidence>
<evidence type="ECO:0000313" key="5">
    <source>
        <dbReference type="Proteomes" id="UP000308430"/>
    </source>
</evidence>
<dbReference type="PANTHER" id="PTHR38043:SF1">
    <property type="entry name" value="PROTEIN HEMX"/>
    <property type="match status" value="1"/>
</dbReference>
<organism evidence="4 5">
    <name type="scientific">Pseudothauera nasutitermitis</name>
    <dbReference type="NCBI Taxonomy" id="2565930"/>
    <lineage>
        <taxon>Bacteria</taxon>
        <taxon>Pseudomonadati</taxon>
        <taxon>Pseudomonadota</taxon>
        <taxon>Betaproteobacteria</taxon>
        <taxon>Rhodocyclales</taxon>
        <taxon>Zoogloeaceae</taxon>
        <taxon>Pseudothauera</taxon>
    </lineage>
</organism>
<dbReference type="InterPro" id="IPR007470">
    <property type="entry name" value="HemX"/>
</dbReference>
<dbReference type="Pfam" id="PF04375">
    <property type="entry name" value="HemX"/>
    <property type="match status" value="1"/>
</dbReference>
<evidence type="ECO:0008006" key="6">
    <source>
        <dbReference type="Google" id="ProtNLM"/>
    </source>
</evidence>
<comment type="caution">
    <text evidence="4">The sequence shown here is derived from an EMBL/GenBank/DDBJ whole genome shotgun (WGS) entry which is preliminary data.</text>
</comment>
<keyword evidence="3" id="KW-1133">Transmembrane helix</keyword>
<gene>
    <name evidence="4" type="ORF">E6C76_10115</name>
</gene>
<evidence type="ECO:0000256" key="1">
    <source>
        <dbReference type="SAM" id="Coils"/>
    </source>
</evidence>
<dbReference type="AlphaFoldDB" id="A0A4S4B4M9"/>
<keyword evidence="5" id="KW-1185">Reference proteome</keyword>
<dbReference type="PANTHER" id="PTHR38043">
    <property type="entry name" value="PROTEIN HEMX"/>
    <property type="match status" value="1"/>
</dbReference>
<dbReference type="OrthoDB" id="9787650at2"/>